<dbReference type="RefSeq" id="WP_209336474.1">
    <property type="nucleotide sequence ID" value="NZ_JAGIYY010000007.1"/>
</dbReference>
<organism evidence="1 2">
    <name type="scientific">Tianweitania sediminis</name>
    <dbReference type="NCBI Taxonomy" id="1502156"/>
    <lineage>
        <taxon>Bacteria</taxon>
        <taxon>Pseudomonadati</taxon>
        <taxon>Pseudomonadota</taxon>
        <taxon>Alphaproteobacteria</taxon>
        <taxon>Hyphomicrobiales</taxon>
        <taxon>Phyllobacteriaceae</taxon>
        <taxon>Tianweitania</taxon>
    </lineage>
</organism>
<comment type="caution">
    <text evidence="1">The sequence shown here is derived from an EMBL/GenBank/DDBJ whole genome shotgun (WGS) entry which is preliminary data.</text>
</comment>
<accession>A0A8J7R4B3</accession>
<proteinExistence type="predicted"/>
<sequence length="52" mass="6240">MPKQCWIIDWQIEGTVEIEAEDANDAQQIFDKRFGSRNFLDPPYRVQARRQE</sequence>
<dbReference type="EMBL" id="JAGIYY010000007">
    <property type="protein sequence ID" value="MBP0440446.1"/>
    <property type="molecule type" value="Genomic_DNA"/>
</dbReference>
<dbReference type="AlphaFoldDB" id="A0A8J7R4B3"/>
<keyword evidence="2" id="KW-1185">Reference proteome</keyword>
<evidence type="ECO:0000313" key="2">
    <source>
        <dbReference type="Proteomes" id="UP000666240"/>
    </source>
</evidence>
<evidence type="ECO:0000313" key="1">
    <source>
        <dbReference type="EMBL" id="MBP0440446.1"/>
    </source>
</evidence>
<dbReference type="Proteomes" id="UP000666240">
    <property type="component" value="Unassembled WGS sequence"/>
</dbReference>
<protein>
    <submittedName>
        <fullName evidence="1">Uncharacterized protein</fullName>
    </submittedName>
</protein>
<gene>
    <name evidence="1" type="ORF">J5Y06_17485</name>
</gene>
<reference evidence="1" key="1">
    <citation type="submission" date="2021-03" db="EMBL/GenBank/DDBJ databases">
        <title>Genome sequencing and assembly of Tianweitania sediminis.</title>
        <authorList>
            <person name="Chhetri G."/>
        </authorList>
    </citation>
    <scope>NUCLEOTIDE SEQUENCE</scope>
    <source>
        <strain evidence="1">Z8</strain>
    </source>
</reference>
<name>A0A8J7R4B3_9HYPH</name>